<comment type="caution">
    <text evidence="7">The sequence shown here is derived from an EMBL/GenBank/DDBJ whole genome shotgun (WGS) entry which is preliminary data.</text>
</comment>
<dbReference type="CDD" id="cd06171">
    <property type="entry name" value="Sigma70_r4"/>
    <property type="match status" value="1"/>
</dbReference>
<dbReference type="RefSeq" id="WP_191138486.1">
    <property type="nucleotide sequence ID" value="NZ_JACXAG020000001.1"/>
</dbReference>
<evidence type="ECO:0000259" key="6">
    <source>
        <dbReference type="Pfam" id="PF08281"/>
    </source>
</evidence>
<keyword evidence="2" id="KW-0805">Transcription regulation</keyword>
<evidence type="ECO:0000256" key="1">
    <source>
        <dbReference type="ARBA" id="ARBA00010641"/>
    </source>
</evidence>
<protein>
    <submittedName>
        <fullName evidence="7">Sigma-70 family RNA polymerase sigma factor</fullName>
    </submittedName>
</protein>
<dbReference type="Gene3D" id="1.10.1740.10">
    <property type="match status" value="1"/>
</dbReference>
<feature type="domain" description="RNA polymerase sigma factor 70 region 4 type 2" evidence="6">
    <location>
        <begin position="118"/>
        <end position="171"/>
    </location>
</feature>
<dbReference type="PANTHER" id="PTHR43133">
    <property type="entry name" value="RNA POLYMERASE ECF-TYPE SIGMA FACTO"/>
    <property type="match status" value="1"/>
</dbReference>
<dbReference type="InterPro" id="IPR007627">
    <property type="entry name" value="RNA_pol_sigma70_r2"/>
</dbReference>
<dbReference type="Proteomes" id="UP000661691">
    <property type="component" value="Unassembled WGS sequence"/>
</dbReference>
<keyword evidence="4" id="KW-0804">Transcription</keyword>
<proteinExistence type="inferred from homology"/>
<accession>A0A926N5J7</accession>
<dbReference type="GO" id="GO:0016987">
    <property type="term" value="F:sigma factor activity"/>
    <property type="evidence" value="ECO:0007669"/>
    <property type="project" value="UniProtKB-KW"/>
</dbReference>
<evidence type="ECO:0000313" key="7">
    <source>
        <dbReference type="EMBL" id="MBD1371854.1"/>
    </source>
</evidence>
<feature type="domain" description="RNA polymerase sigma-70 region 2" evidence="5">
    <location>
        <begin position="19"/>
        <end position="86"/>
    </location>
</feature>
<dbReference type="PANTHER" id="PTHR43133:SF51">
    <property type="entry name" value="RNA POLYMERASE SIGMA FACTOR"/>
    <property type="match status" value="1"/>
</dbReference>
<dbReference type="SUPFAM" id="SSF88946">
    <property type="entry name" value="Sigma2 domain of RNA polymerase sigma factors"/>
    <property type="match status" value="1"/>
</dbReference>
<gene>
    <name evidence="7" type="ORF">IC620_05710</name>
</gene>
<dbReference type="SUPFAM" id="SSF88659">
    <property type="entry name" value="Sigma3 and sigma4 domains of RNA polymerase sigma factors"/>
    <property type="match status" value="1"/>
</dbReference>
<dbReference type="GO" id="GO:0006352">
    <property type="term" value="P:DNA-templated transcription initiation"/>
    <property type="evidence" value="ECO:0007669"/>
    <property type="project" value="InterPro"/>
</dbReference>
<keyword evidence="3" id="KW-0731">Sigma factor</keyword>
<dbReference type="InterPro" id="IPR013325">
    <property type="entry name" value="RNA_pol_sigma_r2"/>
</dbReference>
<keyword evidence="8" id="KW-1185">Reference proteome</keyword>
<dbReference type="InterPro" id="IPR036388">
    <property type="entry name" value="WH-like_DNA-bd_sf"/>
</dbReference>
<organism evidence="7 8">
    <name type="scientific">Polycladospora coralii</name>
    <dbReference type="NCBI Taxonomy" id="2771432"/>
    <lineage>
        <taxon>Bacteria</taxon>
        <taxon>Bacillati</taxon>
        <taxon>Bacillota</taxon>
        <taxon>Bacilli</taxon>
        <taxon>Bacillales</taxon>
        <taxon>Thermoactinomycetaceae</taxon>
        <taxon>Polycladospora</taxon>
    </lineage>
</organism>
<evidence type="ECO:0000313" key="8">
    <source>
        <dbReference type="Proteomes" id="UP000661691"/>
    </source>
</evidence>
<name>A0A926N5J7_9BACL</name>
<dbReference type="Gene3D" id="1.10.10.10">
    <property type="entry name" value="Winged helix-like DNA-binding domain superfamily/Winged helix DNA-binding domain"/>
    <property type="match status" value="1"/>
</dbReference>
<comment type="similarity">
    <text evidence="1">Belongs to the sigma-70 factor family. ECF subfamily.</text>
</comment>
<dbReference type="AlphaFoldDB" id="A0A926N5J7"/>
<dbReference type="EMBL" id="JACXAH010000005">
    <property type="protein sequence ID" value="MBD1371854.1"/>
    <property type="molecule type" value="Genomic_DNA"/>
</dbReference>
<dbReference type="InterPro" id="IPR039425">
    <property type="entry name" value="RNA_pol_sigma-70-like"/>
</dbReference>
<dbReference type="InterPro" id="IPR013324">
    <property type="entry name" value="RNA_pol_sigma_r3/r4-like"/>
</dbReference>
<dbReference type="GO" id="GO:0003677">
    <property type="term" value="F:DNA binding"/>
    <property type="evidence" value="ECO:0007669"/>
    <property type="project" value="InterPro"/>
</dbReference>
<dbReference type="InterPro" id="IPR013249">
    <property type="entry name" value="RNA_pol_sigma70_r4_t2"/>
</dbReference>
<dbReference type="InterPro" id="IPR014284">
    <property type="entry name" value="RNA_pol_sigma-70_dom"/>
</dbReference>
<evidence type="ECO:0000259" key="5">
    <source>
        <dbReference type="Pfam" id="PF04542"/>
    </source>
</evidence>
<evidence type="ECO:0000256" key="3">
    <source>
        <dbReference type="ARBA" id="ARBA00023082"/>
    </source>
</evidence>
<sequence length="184" mass="22084">MDNWIKKAQTGDQDAFRKIVEAYEKKIYNLVLQLLKKPEEAKDVTQEVFIKIYTNLSRYRAEAQFSTWAYQITYRTCMDRLRKKQKEQTLFPPQELDENQTKIDHVSVEARYEQRELREQLQETLDQLPDKYRMVLILSHQQELSYQEIADILEMPVNTVGTHLYRAKLQLRKLLGPLRERGMM</sequence>
<dbReference type="Pfam" id="PF04542">
    <property type="entry name" value="Sigma70_r2"/>
    <property type="match status" value="1"/>
</dbReference>
<evidence type="ECO:0000256" key="2">
    <source>
        <dbReference type="ARBA" id="ARBA00023015"/>
    </source>
</evidence>
<reference evidence="7" key="1">
    <citation type="submission" date="2020-09" db="EMBL/GenBank/DDBJ databases">
        <title>A novel bacterium of genus Hazenella, isolated from South China Sea.</title>
        <authorList>
            <person name="Huang H."/>
            <person name="Mo K."/>
            <person name="Hu Y."/>
        </authorList>
    </citation>
    <scope>NUCLEOTIDE SEQUENCE</scope>
    <source>
        <strain evidence="7">IB182357</strain>
    </source>
</reference>
<dbReference type="Pfam" id="PF08281">
    <property type="entry name" value="Sigma70_r4_2"/>
    <property type="match status" value="1"/>
</dbReference>
<dbReference type="NCBIfam" id="TIGR02937">
    <property type="entry name" value="sigma70-ECF"/>
    <property type="match status" value="1"/>
</dbReference>
<evidence type="ECO:0000256" key="4">
    <source>
        <dbReference type="ARBA" id="ARBA00023163"/>
    </source>
</evidence>